<keyword evidence="2" id="KW-0238">DNA-binding</keyword>
<keyword evidence="1" id="KW-0805">Transcription regulation</keyword>
<gene>
    <name evidence="5" type="ORF">KL86PLE_41469</name>
</gene>
<organism evidence="5">
    <name type="scientific">uncultured Pleomorphomonas sp</name>
    <dbReference type="NCBI Taxonomy" id="442121"/>
    <lineage>
        <taxon>Bacteria</taxon>
        <taxon>Pseudomonadati</taxon>
        <taxon>Pseudomonadota</taxon>
        <taxon>Alphaproteobacteria</taxon>
        <taxon>Hyphomicrobiales</taxon>
        <taxon>Pleomorphomonadaceae</taxon>
        <taxon>Pleomorphomonas</taxon>
        <taxon>environmental samples</taxon>
    </lineage>
</organism>
<dbReference type="InterPro" id="IPR036388">
    <property type="entry name" value="WH-like_DNA-bd_sf"/>
</dbReference>
<dbReference type="Gene3D" id="1.10.10.10">
    <property type="entry name" value="Winged helix-like DNA-binding domain superfamily/Winged helix DNA-binding domain"/>
    <property type="match status" value="1"/>
</dbReference>
<protein>
    <submittedName>
        <fullName evidence="5">Putative Uncharacterized HTH-type transcriptional regulator YurK</fullName>
    </submittedName>
</protein>
<dbReference type="Pfam" id="PF00392">
    <property type="entry name" value="GntR"/>
    <property type="match status" value="1"/>
</dbReference>
<dbReference type="GO" id="GO:0003677">
    <property type="term" value="F:DNA binding"/>
    <property type="evidence" value="ECO:0007669"/>
    <property type="project" value="UniProtKB-KW"/>
</dbReference>
<dbReference type="FunFam" id="1.10.10.10:FF:000079">
    <property type="entry name" value="GntR family transcriptional regulator"/>
    <property type="match status" value="1"/>
</dbReference>
<dbReference type="PRINTS" id="PR00037">
    <property type="entry name" value="HTHLACR"/>
</dbReference>
<dbReference type="PRINTS" id="PR00035">
    <property type="entry name" value="HTHGNTR"/>
</dbReference>
<dbReference type="SMART" id="SM00866">
    <property type="entry name" value="UTRA"/>
    <property type="match status" value="1"/>
</dbReference>
<accession>A0A212LJE2</accession>
<keyword evidence="3" id="KW-0804">Transcription</keyword>
<dbReference type="GO" id="GO:0045892">
    <property type="term" value="P:negative regulation of DNA-templated transcription"/>
    <property type="evidence" value="ECO:0007669"/>
    <property type="project" value="TreeGrafter"/>
</dbReference>
<dbReference type="SMART" id="SM00345">
    <property type="entry name" value="HTH_GNTR"/>
    <property type="match status" value="1"/>
</dbReference>
<dbReference type="GO" id="GO:0003700">
    <property type="term" value="F:DNA-binding transcription factor activity"/>
    <property type="evidence" value="ECO:0007669"/>
    <property type="project" value="InterPro"/>
</dbReference>
<dbReference type="RefSeq" id="WP_288197495.1">
    <property type="nucleotide sequence ID" value="NZ_LT608334.1"/>
</dbReference>
<dbReference type="PANTHER" id="PTHR44846">
    <property type="entry name" value="MANNOSYL-D-GLYCERATE TRANSPORT/METABOLISM SYSTEM REPRESSOR MNGR-RELATED"/>
    <property type="match status" value="1"/>
</dbReference>
<dbReference type="CDD" id="cd07377">
    <property type="entry name" value="WHTH_GntR"/>
    <property type="match status" value="1"/>
</dbReference>
<dbReference type="InterPro" id="IPR050679">
    <property type="entry name" value="Bact_HTH_transcr_reg"/>
</dbReference>
<dbReference type="Pfam" id="PF07702">
    <property type="entry name" value="UTRA"/>
    <property type="match status" value="1"/>
</dbReference>
<evidence type="ECO:0000313" key="5">
    <source>
        <dbReference type="EMBL" id="SCM77664.1"/>
    </source>
</evidence>
<reference evidence="5" key="1">
    <citation type="submission" date="2016-08" db="EMBL/GenBank/DDBJ databases">
        <authorList>
            <person name="Seilhamer J.J."/>
        </authorList>
    </citation>
    <scope>NUCLEOTIDE SEQUENCE</scope>
    <source>
        <strain evidence="5">86</strain>
    </source>
</reference>
<dbReference type="Gene3D" id="3.40.1410.10">
    <property type="entry name" value="Chorismate lyase-like"/>
    <property type="match status" value="1"/>
</dbReference>
<evidence type="ECO:0000256" key="2">
    <source>
        <dbReference type="ARBA" id="ARBA00023125"/>
    </source>
</evidence>
<dbReference type="InterPro" id="IPR000524">
    <property type="entry name" value="Tscrpt_reg_HTH_GntR"/>
</dbReference>
<dbReference type="InterPro" id="IPR001034">
    <property type="entry name" value="DeoR_HTH"/>
</dbReference>
<dbReference type="PROSITE" id="PS50949">
    <property type="entry name" value="HTH_GNTR"/>
    <property type="match status" value="1"/>
</dbReference>
<dbReference type="InterPro" id="IPR036390">
    <property type="entry name" value="WH_DNA-bd_sf"/>
</dbReference>
<sequence>MSQPADSLARQDASPLYLQLKNNLTEAIRSGRYAPGEPVPTETQLCEQYAVSRITVRRAISELQEEGLLEKRHGKGTFVSFRRMETSLVDLAGFSETYSLQGYKVSKVLLGVAEGAADGALAQKLAIQRGAPILTIRRLIMAADAPMTIEISDFPLALFPDLATEIVGASSIYRLLKTRYGREVRHARRVINVRLAGAEERERLNCRSGEPLFEVEKTVFDAAGTPLQRSLLLTPSNRVNLVIQV</sequence>
<evidence type="ECO:0000259" key="4">
    <source>
        <dbReference type="PROSITE" id="PS50949"/>
    </source>
</evidence>
<dbReference type="SUPFAM" id="SSF46785">
    <property type="entry name" value="Winged helix' DNA-binding domain"/>
    <property type="match status" value="1"/>
</dbReference>
<dbReference type="SUPFAM" id="SSF64288">
    <property type="entry name" value="Chorismate lyase-like"/>
    <property type="match status" value="1"/>
</dbReference>
<feature type="domain" description="HTH gntR-type" evidence="4">
    <location>
        <begin position="14"/>
        <end position="82"/>
    </location>
</feature>
<evidence type="ECO:0000256" key="1">
    <source>
        <dbReference type="ARBA" id="ARBA00023015"/>
    </source>
</evidence>
<dbReference type="EMBL" id="FMJD01000008">
    <property type="protein sequence ID" value="SCM77664.1"/>
    <property type="molecule type" value="Genomic_DNA"/>
</dbReference>
<dbReference type="InterPro" id="IPR028978">
    <property type="entry name" value="Chorismate_lyase_/UTRA_dom_sf"/>
</dbReference>
<dbReference type="PANTHER" id="PTHR44846:SF1">
    <property type="entry name" value="MANNOSYL-D-GLYCERATE TRANSPORT_METABOLISM SYSTEM REPRESSOR MNGR-RELATED"/>
    <property type="match status" value="1"/>
</dbReference>
<proteinExistence type="predicted"/>
<dbReference type="AlphaFoldDB" id="A0A212LJE2"/>
<dbReference type="InterPro" id="IPR011663">
    <property type="entry name" value="UTRA"/>
</dbReference>
<name>A0A212LJE2_9HYPH</name>
<evidence type="ECO:0000256" key="3">
    <source>
        <dbReference type="ARBA" id="ARBA00023163"/>
    </source>
</evidence>